<evidence type="ECO:0000256" key="10">
    <source>
        <dbReference type="RuleBase" id="RU361238"/>
    </source>
</evidence>
<evidence type="ECO:0000256" key="7">
    <source>
        <dbReference type="ARBA" id="ARBA00022837"/>
    </source>
</evidence>
<keyword evidence="3" id="KW-0119">Carbohydrate metabolism</keyword>
<dbReference type="PANTHER" id="PTHR33938:SF15">
    <property type="entry name" value="FERULOYL ESTERASE B-RELATED"/>
    <property type="match status" value="1"/>
</dbReference>
<comment type="similarity">
    <text evidence="1 10">Belongs to the tannase family.</text>
</comment>
<feature type="signal peptide" evidence="10">
    <location>
        <begin position="1"/>
        <end position="19"/>
    </location>
</feature>
<evidence type="ECO:0000256" key="6">
    <source>
        <dbReference type="ARBA" id="ARBA00022801"/>
    </source>
</evidence>
<dbReference type="GO" id="GO:0030600">
    <property type="term" value="F:feruloyl esterase activity"/>
    <property type="evidence" value="ECO:0007669"/>
    <property type="project" value="UniProtKB-EC"/>
</dbReference>
<evidence type="ECO:0000313" key="12">
    <source>
        <dbReference type="Proteomes" id="UP000554235"/>
    </source>
</evidence>
<dbReference type="EC" id="3.1.1.-" evidence="10"/>
<accession>A0A8H4PK88</accession>
<comment type="catalytic activity">
    <reaction evidence="9">
        <text>feruloyl-polysaccharide + H2O = ferulate + polysaccharide.</text>
        <dbReference type="EC" id="3.1.1.73"/>
    </reaction>
</comment>
<dbReference type="InterPro" id="IPR029058">
    <property type="entry name" value="AB_hydrolase_fold"/>
</dbReference>
<dbReference type="EMBL" id="JAADYS010000769">
    <property type="protein sequence ID" value="KAF4467252.1"/>
    <property type="molecule type" value="Genomic_DNA"/>
</dbReference>
<keyword evidence="7" id="KW-0106">Calcium</keyword>
<keyword evidence="3" id="KW-0624">Polysaccharide degradation</keyword>
<dbReference type="GO" id="GO:0046872">
    <property type="term" value="F:metal ion binding"/>
    <property type="evidence" value="ECO:0007669"/>
    <property type="project" value="UniProtKB-KW"/>
</dbReference>
<keyword evidence="5 10" id="KW-0732">Signal</keyword>
<evidence type="ECO:0000256" key="2">
    <source>
        <dbReference type="ARBA" id="ARBA00022487"/>
    </source>
</evidence>
<evidence type="ECO:0000313" key="11">
    <source>
        <dbReference type="EMBL" id="KAF4467252.1"/>
    </source>
</evidence>
<evidence type="ECO:0000256" key="3">
    <source>
        <dbReference type="ARBA" id="ARBA00022651"/>
    </source>
</evidence>
<dbReference type="PANTHER" id="PTHR33938">
    <property type="entry name" value="FERULOYL ESTERASE B-RELATED"/>
    <property type="match status" value="1"/>
</dbReference>
<dbReference type="AlphaFoldDB" id="A0A8H4PK88"/>
<keyword evidence="4" id="KW-0479">Metal-binding</keyword>
<evidence type="ECO:0000256" key="9">
    <source>
        <dbReference type="ARBA" id="ARBA00034075"/>
    </source>
</evidence>
<evidence type="ECO:0000256" key="1">
    <source>
        <dbReference type="ARBA" id="ARBA00006249"/>
    </source>
</evidence>
<dbReference type="Pfam" id="PF07519">
    <property type="entry name" value="Tannase"/>
    <property type="match status" value="2"/>
</dbReference>
<dbReference type="Proteomes" id="UP000554235">
    <property type="component" value="Unassembled WGS sequence"/>
</dbReference>
<gene>
    <name evidence="11" type="ORF">FALBO_5864</name>
</gene>
<reference evidence="11 12" key="1">
    <citation type="submission" date="2020-01" db="EMBL/GenBank/DDBJ databases">
        <title>Identification and distribution of gene clusters putatively required for synthesis of sphingolipid metabolism inhibitors in phylogenetically diverse species of the filamentous fungus Fusarium.</title>
        <authorList>
            <person name="Kim H.-S."/>
            <person name="Busman M."/>
            <person name="Brown D.W."/>
            <person name="Divon H."/>
            <person name="Uhlig S."/>
            <person name="Proctor R.H."/>
        </authorList>
    </citation>
    <scope>NUCLEOTIDE SEQUENCE [LARGE SCALE GENOMIC DNA]</scope>
    <source>
        <strain evidence="11 12">NRRL 20459</strain>
    </source>
</reference>
<keyword evidence="6 10" id="KW-0378">Hydrolase</keyword>
<evidence type="ECO:0000256" key="4">
    <source>
        <dbReference type="ARBA" id="ARBA00022723"/>
    </source>
</evidence>
<keyword evidence="3" id="KW-0858">Xylan degradation</keyword>
<feature type="chain" id="PRO_5034543095" description="Carboxylic ester hydrolase" evidence="10">
    <location>
        <begin position="20"/>
        <end position="531"/>
    </location>
</feature>
<organism evidence="11 12">
    <name type="scientific">Fusarium albosuccineum</name>
    <dbReference type="NCBI Taxonomy" id="1237068"/>
    <lineage>
        <taxon>Eukaryota</taxon>
        <taxon>Fungi</taxon>
        <taxon>Dikarya</taxon>
        <taxon>Ascomycota</taxon>
        <taxon>Pezizomycotina</taxon>
        <taxon>Sordariomycetes</taxon>
        <taxon>Hypocreomycetidae</taxon>
        <taxon>Hypocreales</taxon>
        <taxon>Nectriaceae</taxon>
        <taxon>Fusarium</taxon>
        <taxon>Fusarium decemcellulare species complex</taxon>
    </lineage>
</organism>
<proteinExistence type="inferred from homology"/>
<keyword evidence="8" id="KW-1015">Disulfide bond</keyword>
<evidence type="ECO:0000256" key="5">
    <source>
        <dbReference type="ARBA" id="ARBA00022729"/>
    </source>
</evidence>
<comment type="caution">
    <text evidence="11">The sequence shown here is derived from an EMBL/GenBank/DDBJ whole genome shotgun (WGS) entry which is preliminary data.</text>
</comment>
<dbReference type="OrthoDB" id="3039123at2759"/>
<keyword evidence="12" id="KW-1185">Reference proteome</keyword>
<keyword evidence="2" id="KW-0719">Serine esterase</keyword>
<protein>
    <recommendedName>
        <fullName evidence="10">Carboxylic ester hydrolase</fullName>
        <ecNumber evidence="10">3.1.1.-</ecNumber>
    </recommendedName>
</protein>
<dbReference type="InterPro" id="IPR011118">
    <property type="entry name" value="Tannase/feruloyl_esterase"/>
</dbReference>
<sequence length="531" mass="58076">MAWVSALVSLFALVSPAAGVASSRGSYAKNCNGLGQSAQLPNATIHASELVKAGTNLTFPFYDATCKLTSQAVKSDICRLSFEVATSTNSSIRFEAWLPLDWSGRFLGVGNGGLGGCFKYDDLNYGSSHGFATIGTNNGHDGDHGRHFYKHPGTVEDYAYRSVHLEAVLGKKIVHSFYGSPHKKSYYLGCSTGGRQGFKEAQEFPEDFDGIVAGAPAFDILALFYWSGALAQAVGKPNSPSYLTAAEWSAVYDDVLEQCDELDGVKDGIIEDPDLCQYRPEALICHLALICGRSKNPGCLTGTQAETVRAVLAPVYGPEGQLVYPRLQPGSNATDRFTSEQPFGYLLDWMRYVVKDDPSWDPWTLTADDWPTLSGKDDYGVATWNGNLTRARNRGTKILHYHGLQDPLISSDNSARYYNYVSRTMGLSSKEMDDFYRYFRISGMAHCRGGTGANMIGGNIDTLGPYEPESNVLAAIVDWVEKGKAPESVVGTQYASTGTKEIVAQKKHCRYPRRNVYTKGDPASPQSWRCE</sequence>
<dbReference type="Gene3D" id="3.40.50.1820">
    <property type="entry name" value="alpha/beta hydrolase"/>
    <property type="match status" value="1"/>
</dbReference>
<name>A0A8H4PK88_9HYPO</name>
<evidence type="ECO:0000256" key="8">
    <source>
        <dbReference type="ARBA" id="ARBA00023157"/>
    </source>
</evidence>
<dbReference type="SUPFAM" id="SSF53474">
    <property type="entry name" value="alpha/beta-Hydrolases"/>
    <property type="match status" value="1"/>
</dbReference>
<dbReference type="GO" id="GO:0045493">
    <property type="term" value="P:xylan catabolic process"/>
    <property type="evidence" value="ECO:0007669"/>
    <property type="project" value="UniProtKB-KW"/>
</dbReference>